<dbReference type="InterPro" id="IPR003615">
    <property type="entry name" value="HNH_nuc"/>
</dbReference>
<dbReference type="SUPFAM" id="SSF54060">
    <property type="entry name" value="His-Me finger endonucleases"/>
    <property type="match status" value="1"/>
</dbReference>
<evidence type="ECO:0000313" key="3">
    <source>
        <dbReference type="Proteomes" id="UP000228906"/>
    </source>
</evidence>
<dbReference type="EMBL" id="PFAV01000074">
    <property type="protein sequence ID" value="PIR90818.1"/>
    <property type="molecule type" value="Genomic_DNA"/>
</dbReference>
<dbReference type="AlphaFoldDB" id="A0A2H0UVG7"/>
<dbReference type="InterPro" id="IPR044925">
    <property type="entry name" value="His-Me_finger_sf"/>
</dbReference>
<name>A0A2H0UVG7_9BACT</name>
<dbReference type="Gene3D" id="3.90.75.20">
    <property type="match status" value="1"/>
</dbReference>
<feature type="domain" description="HNH nuclease" evidence="1">
    <location>
        <begin position="95"/>
        <end position="131"/>
    </location>
</feature>
<comment type="caution">
    <text evidence="2">The sequence shown here is derived from an EMBL/GenBank/DDBJ whole genome shotgun (WGS) entry which is preliminary data.</text>
</comment>
<sequence>MEKNYQNKNWLCKKYLTEELTISEIALNCGVNITTISRWAARFEIRKVRPYEADRSGPNNPYWKGGKYKDSQSGYIMVFLPEHPTANKKGYLPEHRLIMEQFLGRELKPNETVRHKNKLKDDNSIKNLELVVLGEPNDCSAIKCPFCEKKFKIG</sequence>
<organism evidence="2 3">
    <name type="scientific">bacterium (Candidatus Gribaldobacteria) CG10_big_fil_rev_8_21_14_0_10_41_12</name>
    <dbReference type="NCBI Taxonomy" id="2014277"/>
    <lineage>
        <taxon>Bacteria</taxon>
        <taxon>Candidatus Gribaldobacteria</taxon>
    </lineage>
</organism>
<protein>
    <recommendedName>
        <fullName evidence="1">HNH nuclease domain-containing protein</fullName>
    </recommendedName>
</protein>
<dbReference type="Pfam" id="PF13392">
    <property type="entry name" value="HNH_3"/>
    <property type="match status" value="1"/>
</dbReference>
<proteinExistence type="predicted"/>
<dbReference type="Proteomes" id="UP000228906">
    <property type="component" value="Unassembled WGS sequence"/>
</dbReference>
<reference evidence="3" key="1">
    <citation type="submission" date="2017-09" db="EMBL/GenBank/DDBJ databases">
        <title>Depth-based differentiation of microbial function through sediment-hosted aquifers and enrichment of novel symbionts in the deep terrestrial subsurface.</title>
        <authorList>
            <person name="Probst A.J."/>
            <person name="Ladd B."/>
            <person name="Jarett J.K."/>
            <person name="Geller-Mcgrath D.E."/>
            <person name="Sieber C.M.K."/>
            <person name="Emerson J.B."/>
            <person name="Anantharaman K."/>
            <person name="Thomas B.C."/>
            <person name="Malmstrom R."/>
            <person name="Stieglmeier M."/>
            <person name="Klingl A."/>
            <person name="Woyke T."/>
            <person name="Ryan C.M."/>
            <person name="Banfield J.F."/>
        </authorList>
    </citation>
    <scope>NUCLEOTIDE SEQUENCE [LARGE SCALE GENOMIC DNA]</scope>
</reference>
<gene>
    <name evidence="2" type="ORF">COU03_04020</name>
</gene>
<evidence type="ECO:0000313" key="2">
    <source>
        <dbReference type="EMBL" id="PIR90818.1"/>
    </source>
</evidence>
<accession>A0A2H0UVG7</accession>
<evidence type="ECO:0000259" key="1">
    <source>
        <dbReference type="Pfam" id="PF13392"/>
    </source>
</evidence>